<evidence type="ECO:0000256" key="8">
    <source>
        <dbReference type="ARBA" id="ARBA00022909"/>
    </source>
</evidence>
<comment type="catalytic activity">
    <reaction evidence="1">
        <text>(7,8-dihydropterin-6-yl)methyl diphosphate + 4-aminobenzoate = 7,8-dihydropteroate + diphosphate</text>
        <dbReference type="Rhea" id="RHEA:19949"/>
        <dbReference type="ChEBI" id="CHEBI:17836"/>
        <dbReference type="ChEBI" id="CHEBI:17839"/>
        <dbReference type="ChEBI" id="CHEBI:33019"/>
        <dbReference type="ChEBI" id="CHEBI:72950"/>
        <dbReference type="EC" id="2.5.1.15"/>
    </reaction>
</comment>
<comment type="caution">
    <text evidence="10">The sequence shown here is derived from an EMBL/GenBank/DDBJ whole genome shotgun (WGS) entry which is preliminary data.</text>
</comment>
<evidence type="ECO:0000256" key="4">
    <source>
        <dbReference type="ARBA" id="ARBA00012458"/>
    </source>
</evidence>
<dbReference type="Proteomes" id="UP000244956">
    <property type="component" value="Unassembled WGS sequence"/>
</dbReference>
<dbReference type="EC" id="2.5.1.15" evidence="4"/>
<evidence type="ECO:0000256" key="2">
    <source>
        <dbReference type="ARBA" id="ARBA00001946"/>
    </source>
</evidence>
<feature type="domain" description="Pterin-binding" evidence="9">
    <location>
        <begin position="29"/>
        <end position="282"/>
    </location>
</feature>
<dbReference type="InterPro" id="IPR006390">
    <property type="entry name" value="DHP_synth_dom"/>
</dbReference>
<sequence length="289" mass="32155">MKQYEVKKRFLDKGYQINCRGRLVDMSEPVVMGIVNITPDSFYAESRVQAIDAVLDRVEKIQREGGTIVDVGAYSSRPGADHISEEEEAARLWPVLEAIRKSWPDVLLSLDTFRGAIAEKAVNDYGVDIINDISAGTLDNSMFETIGKLNVPYILMHIQGTPGSMQKDPHYVDVTGEVILYLARKTDRLRELGVSDIILDPGFGFGKTIDHNYQLLHDLEQFRMFEVPILVGVSRKSMIYKFLGGDAHTALNGTSVLNTLALSTGANILRVHDVKEAVECVKLVSKTLK</sequence>
<dbReference type="InterPro" id="IPR045031">
    <property type="entry name" value="DHP_synth-like"/>
</dbReference>
<evidence type="ECO:0000256" key="5">
    <source>
        <dbReference type="ARBA" id="ARBA00022679"/>
    </source>
</evidence>
<dbReference type="EMBL" id="QEWP01000012">
    <property type="protein sequence ID" value="PWD98709.1"/>
    <property type="molecule type" value="Genomic_DNA"/>
</dbReference>
<proteinExistence type="predicted"/>
<evidence type="ECO:0000313" key="11">
    <source>
        <dbReference type="Proteomes" id="UP000244956"/>
    </source>
</evidence>
<dbReference type="NCBIfam" id="TIGR01496">
    <property type="entry name" value="DHPS"/>
    <property type="match status" value="1"/>
</dbReference>
<dbReference type="InterPro" id="IPR011005">
    <property type="entry name" value="Dihydropteroate_synth-like_sf"/>
</dbReference>
<comment type="cofactor">
    <cofactor evidence="2">
        <name>Mg(2+)</name>
        <dbReference type="ChEBI" id="CHEBI:18420"/>
    </cofactor>
</comment>
<dbReference type="GO" id="GO:0046872">
    <property type="term" value="F:metal ion binding"/>
    <property type="evidence" value="ECO:0007669"/>
    <property type="project" value="UniProtKB-KW"/>
</dbReference>
<dbReference type="CDD" id="cd00739">
    <property type="entry name" value="DHPS"/>
    <property type="match status" value="1"/>
</dbReference>
<dbReference type="GO" id="GO:0005829">
    <property type="term" value="C:cytosol"/>
    <property type="evidence" value="ECO:0007669"/>
    <property type="project" value="TreeGrafter"/>
</dbReference>
<keyword evidence="7" id="KW-0460">Magnesium</keyword>
<name>A0A2U2B6K9_9BACT</name>
<reference evidence="10 11" key="1">
    <citation type="submission" date="2018-05" db="EMBL/GenBank/DDBJ databases">
        <title>Marinilabilia rubrum sp. nov., isolated from saltern sediment.</title>
        <authorList>
            <person name="Zhang R."/>
        </authorList>
    </citation>
    <scope>NUCLEOTIDE SEQUENCE [LARGE SCALE GENOMIC DNA]</scope>
    <source>
        <strain evidence="10 11">WTE16</strain>
    </source>
</reference>
<evidence type="ECO:0000313" key="10">
    <source>
        <dbReference type="EMBL" id="PWD98709.1"/>
    </source>
</evidence>
<dbReference type="GO" id="GO:0004156">
    <property type="term" value="F:dihydropteroate synthase activity"/>
    <property type="evidence" value="ECO:0007669"/>
    <property type="project" value="UniProtKB-EC"/>
</dbReference>
<evidence type="ECO:0000256" key="6">
    <source>
        <dbReference type="ARBA" id="ARBA00022723"/>
    </source>
</evidence>
<evidence type="ECO:0000256" key="3">
    <source>
        <dbReference type="ARBA" id="ARBA00004763"/>
    </source>
</evidence>
<keyword evidence="11" id="KW-1185">Reference proteome</keyword>
<dbReference type="PANTHER" id="PTHR20941:SF1">
    <property type="entry name" value="FOLIC ACID SYNTHESIS PROTEIN FOL1"/>
    <property type="match status" value="1"/>
</dbReference>
<dbReference type="InterPro" id="IPR000489">
    <property type="entry name" value="Pterin-binding_dom"/>
</dbReference>
<comment type="pathway">
    <text evidence="3">Cofactor biosynthesis; tetrahydrofolate biosynthesis; 7,8-dihydrofolate from 2-amino-4-hydroxy-6-hydroxymethyl-7,8-dihydropteridine diphosphate and 4-aminobenzoate: step 1/2.</text>
</comment>
<dbReference type="RefSeq" id="WP_109265243.1">
    <property type="nucleotide sequence ID" value="NZ_QEWP01000012.1"/>
</dbReference>
<dbReference type="GO" id="GO:0046656">
    <property type="term" value="P:folic acid biosynthetic process"/>
    <property type="evidence" value="ECO:0007669"/>
    <property type="project" value="UniProtKB-KW"/>
</dbReference>
<dbReference type="AlphaFoldDB" id="A0A2U2B6K9"/>
<organism evidence="10 11">
    <name type="scientific">Marinilabilia rubra</name>
    <dbReference type="NCBI Taxonomy" id="2162893"/>
    <lineage>
        <taxon>Bacteria</taxon>
        <taxon>Pseudomonadati</taxon>
        <taxon>Bacteroidota</taxon>
        <taxon>Bacteroidia</taxon>
        <taxon>Marinilabiliales</taxon>
        <taxon>Marinilabiliaceae</taxon>
        <taxon>Marinilabilia</taxon>
    </lineage>
</organism>
<evidence type="ECO:0000256" key="1">
    <source>
        <dbReference type="ARBA" id="ARBA00000012"/>
    </source>
</evidence>
<accession>A0A2U2B6K9</accession>
<evidence type="ECO:0000256" key="7">
    <source>
        <dbReference type="ARBA" id="ARBA00022842"/>
    </source>
</evidence>
<keyword evidence="5" id="KW-0808">Transferase</keyword>
<protein>
    <recommendedName>
        <fullName evidence="4">dihydropteroate synthase</fullName>
        <ecNumber evidence="4">2.5.1.15</ecNumber>
    </recommendedName>
</protein>
<dbReference type="PANTHER" id="PTHR20941">
    <property type="entry name" value="FOLATE SYNTHESIS PROTEINS"/>
    <property type="match status" value="1"/>
</dbReference>
<dbReference type="PROSITE" id="PS50972">
    <property type="entry name" value="PTERIN_BINDING"/>
    <property type="match status" value="1"/>
</dbReference>
<evidence type="ECO:0000259" key="9">
    <source>
        <dbReference type="PROSITE" id="PS50972"/>
    </source>
</evidence>
<gene>
    <name evidence="10" type="primary">folP</name>
    <name evidence="10" type="ORF">DDZ16_14730</name>
</gene>
<dbReference type="Gene3D" id="3.20.20.20">
    <property type="entry name" value="Dihydropteroate synthase-like"/>
    <property type="match status" value="1"/>
</dbReference>
<dbReference type="OrthoDB" id="9811744at2"/>
<dbReference type="SUPFAM" id="SSF51717">
    <property type="entry name" value="Dihydropteroate synthetase-like"/>
    <property type="match status" value="1"/>
</dbReference>
<keyword evidence="8" id="KW-0289">Folate biosynthesis</keyword>
<keyword evidence="6" id="KW-0479">Metal-binding</keyword>
<dbReference type="GO" id="GO:0046654">
    <property type="term" value="P:tetrahydrofolate biosynthetic process"/>
    <property type="evidence" value="ECO:0007669"/>
    <property type="project" value="TreeGrafter"/>
</dbReference>
<dbReference type="Pfam" id="PF00809">
    <property type="entry name" value="Pterin_bind"/>
    <property type="match status" value="1"/>
</dbReference>